<proteinExistence type="predicted"/>
<evidence type="ECO:0000313" key="1">
    <source>
        <dbReference type="EMBL" id="SMX24812.1"/>
    </source>
</evidence>
<reference evidence="2" key="1">
    <citation type="submission" date="2017-05" db="EMBL/GenBank/DDBJ databases">
        <authorList>
            <person name="Rodrigo-Torres L."/>
            <person name="Arahal R. D."/>
            <person name="Lucena T."/>
        </authorList>
    </citation>
    <scope>NUCLEOTIDE SEQUENCE [LARGE SCALE GENOMIC DNA]</scope>
    <source>
        <strain evidence="2">CECT 8489</strain>
    </source>
</reference>
<keyword evidence="2" id="KW-1185">Reference proteome</keyword>
<protein>
    <submittedName>
        <fullName evidence="1">Uncharacterized protein</fullName>
    </submittedName>
</protein>
<gene>
    <name evidence="1" type="ORF">BOA8489_02941</name>
</gene>
<dbReference type="Proteomes" id="UP000201838">
    <property type="component" value="Unassembled WGS sequence"/>
</dbReference>
<organism evidence="1 2">
    <name type="scientific">Boseongicola aestuarii</name>
    <dbReference type="NCBI Taxonomy" id="1470561"/>
    <lineage>
        <taxon>Bacteria</taxon>
        <taxon>Pseudomonadati</taxon>
        <taxon>Pseudomonadota</taxon>
        <taxon>Alphaproteobacteria</taxon>
        <taxon>Rhodobacterales</taxon>
        <taxon>Paracoccaceae</taxon>
        <taxon>Boseongicola</taxon>
    </lineage>
</organism>
<dbReference type="EMBL" id="FXXQ01000010">
    <property type="protein sequence ID" value="SMX24812.1"/>
    <property type="molecule type" value="Genomic_DNA"/>
</dbReference>
<dbReference type="AlphaFoldDB" id="A0A238J3K7"/>
<accession>A0A238J3K7</accession>
<sequence length="95" mass="9964">MNTNAHGVSKKRAGLDVAIAFRPIHSVAGETLQSPRTQDTKLVMATHDLGRARLIAAHANFLLNGKNVESAAAADFSAVPETAAAQAFLKGDIVE</sequence>
<evidence type="ECO:0000313" key="2">
    <source>
        <dbReference type="Proteomes" id="UP000201838"/>
    </source>
</evidence>
<name>A0A238J3K7_9RHOB</name>